<evidence type="ECO:0000256" key="12">
    <source>
        <dbReference type="PIRSR" id="PIRSR500134-3"/>
    </source>
</evidence>
<dbReference type="InterPro" id="IPR017476">
    <property type="entry name" value="UDP-Glc/GDP-Man"/>
</dbReference>
<dbReference type="Gene3D" id="1.20.5.100">
    <property type="entry name" value="Cytochrome c1, transmembrane anchor, C-terminal"/>
    <property type="match status" value="1"/>
</dbReference>
<dbReference type="Pfam" id="PF03721">
    <property type="entry name" value="UDPG_MGDP_dh_N"/>
    <property type="match status" value="1"/>
</dbReference>
<dbReference type="GO" id="GO:0000271">
    <property type="term" value="P:polysaccharide biosynthetic process"/>
    <property type="evidence" value="ECO:0007669"/>
    <property type="project" value="InterPro"/>
</dbReference>
<dbReference type="PATRIC" id="fig|1121451.3.peg.2486"/>
<evidence type="ECO:0000256" key="4">
    <source>
        <dbReference type="ARBA" id="ARBA00015132"/>
    </source>
</evidence>
<feature type="binding site" evidence="12">
    <location>
        <position position="30"/>
    </location>
    <ligand>
        <name>NAD(+)</name>
        <dbReference type="ChEBI" id="CHEBI:57540"/>
    </ligand>
</feature>
<evidence type="ECO:0000259" key="13">
    <source>
        <dbReference type="SMART" id="SM00984"/>
    </source>
</evidence>
<dbReference type="SMART" id="SM00984">
    <property type="entry name" value="UDPG_MGDP_dh_C"/>
    <property type="match status" value="1"/>
</dbReference>
<keyword evidence="6 9" id="KW-0520">NAD</keyword>
<dbReference type="eggNOG" id="COG1004">
    <property type="taxonomic scope" value="Bacteria"/>
</dbReference>
<evidence type="ECO:0000313" key="15">
    <source>
        <dbReference type="Proteomes" id="UP000010808"/>
    </source>
</evidence>
<evidence type="ECO:0000313" key="14">
    <source>
        <dbReference type="EMBL" id="CCO24532.1"/>
    </source>
</evidence>
<dbReference type="InterPro" id="IPR014026">
    <property type="entry name" value="UDP-Glc/GDP-Man_DH_dimer"/>
</dbReference>
<proteinExistence type="inferred from homology"/>
<dbReference type="AlphaFoldDB" id="L0RE98"/>
<evidence type="ECO:0000256" key="9">
    <source>
        <dbReference type="PIRNR" id="PIRNR000124"/>
    </source>
</evidence>
<evidence type="ECO:0000256" key="2">
    <source>
        <dbReference type="ARBA" id="ARBA00006601"/>
    </source>
</evidence>
<feature type="binding site" evidence="11">
    <location>
        <position position="210"/>
    </location>
    <ligand>
        <name>substrate</name>
    </ligand>
</feature>
<feature type="active site" description="Nucleophile" evidence="10">
    <location>
        <position position="266"/>
    </location>
</feature>
<protein>
    <recommendedName>
        <fullName evidence="4 9">UDP-glucose 6-dehydrogenase</fullName>
        <ecNumber evidence="3 9">1.1.1.22</ecNumber>
    </recommendedName>
</protein>
<dbReference type="OrthoDB" id="9803238at2"/>
<dbReference type="FunFam" id="1.20.5.100:FF:000001">
    <property type="entry name" value="UDP-glucose 6-dehydrogenase"/>
    <property type="match status" value="1"/>
</dbReference>
<dbReference type="GO" id="GO:0003979">
    <property type="term" value="F:UDP-glucose 6-dehydrogenase activity"/>
    <property type="evidence" value="ECO:0007669"/>
    <property type="project" value="UniProtKB-EC"/>
</dbReference>
<evidence type="ECO:0000256" key="11">
    <source>
        <dbReference type="PIRSR" id="PIRSR500134-2"/>
    </source>
</evidence>
<dbReference type="PIRSF" id="PIRSF500134">
    <property type="entry name" value="UDPglc_DH_bac"/>
    <property type="match status" value="1"/>
</dbReference>
<accession>L0RE98</accession>
<dbReference type="PIRSF" id="PIRSF000124">
    <property type="entry name" value="UDPglc_GDPman_dh"/>
    <property type="match status" value="1"/>
</dbReference>
<dbReference type="HOGENOM" id="CLU_023810_1_2_7"/>
<evidence type="ECO:0000256" key="10">
    <source>
        <dbReference type="PIRSR" id="PIRSR500134-1"/>
    </source>
</evidence>
<evidence type="ECO:0000256" key="6">
    <source>
        <dbReference type="ARBA" id="ARBA00023027"/>
    </source>
</evidence>
<dbReference type="InterPro" id="IPR028357">
    <property type="entry name" value="UDPglc_DH_bac"/>
</dbReference>
<dbReference type="SUPFAM" id="SSF52413">
    <property type="entry name" value="UDP-glucose/GDP-mannose dehydrogenase C-terminal domain"/>
    <property type="match status" value="1"/>
</dbReference>
<organism evidence="14 15">
    <name type="scientific">Maridesulfovibrio hydrothermalis AM13 = DSM 14728</name>
    <dbReference type="NCBI Taxonomy" id="1121451"/>
    <lineage>
        <taxon>Bacteria</taxon>
        <taxon>Pseudomonadati</taxon>
        <taxon>Thermodesulfobacteriota</taxon>
        <taxon>Desulfovibrionia</taxon>
        <taxon>Desulfovibrionales</taxon>
        <taxon>Desulfovibrionaceae</taxon>
        <taxon>Maridesulfovibrio</taxon>
    </lineage>
</organism>
<dbReference type="PANTHER" id="PTHR43750">
    <property type="entry name" value="UDP-GLUCOSE 6-DEHYDROGENASE TUAD"/>
    <property type="match status" value="1"/>
</dbReference>
<dbReference type="InterPro" id="IPR008927">
    <property type="entry name" value="6-PGluconate_DH-like_C_sf"/>
</dbReference>
<feature type="binding site" evidence="12">
    <location>
        <position position="121"/>
    </location>
    <ligand>
        <name>NAD(+)</name>
        <dbReference type="ChEBI" id="CHEBI:57540"/>
    </ligand>
</feature>
<feature type="binding site" evidence="11">
    <location>
        <position position="263"/>
    </location>
    <ligand>
        <name>substrate</name>
    </ligand>
</feature>
<feature type="binding site" evidence="12">
    <location>
        <position position="336"/>
    </location>
    <ligand>
        <name>NAD(+)</name>
        <dbReference type="ChEBI" id="CHEBI:57540"/>
    </ligand>
</feature>
<feature type="binding site" evidence="12">
    <location>
        <position position="269"/>
    </location>
    <ligand>
        <name>NAD(+)</name>
        <dbReference type="ChEBI" id="CHEBI:57540"/>
    </ligand>
</feature>
<gene>
    <name evidence="14" type="primary">udg</name>
    <name evidence="14" type="ORF">DESAM_22265</name>
</gene>
<evidence type="ECO:0000256" key="7">
    <source>
        <dbReference type="ARBA" id="ARBA00047473"/>
    </source>
</evidence>
<dbReference type="Pfam" id="PF03720">
    <property type="entry name" value="UDPG_MGDP_dh_C"/>
    <property type="match status" value="1"/>
</dbReference>
<keyword evidence="15" id="KW-1185">Reference proteome</keyword>
<dbReference type="InterPro" id="IPR001732">
    <property type="entry name" value="UDP-Glc/GDP-Man_DH_N"/>
</dbReference>
<dbReference type="Pfam" id="PF00984">
    <property type="entry name" value="UDPG_MGDP_dh"/>
    <property type="match status" value="1"/>
</dbReference>
<evidence type="ECO:0000256" key="1">
    <source>
        <dbReference type="ARBA" id="ARBA00004701"/>
    </source>
</evidence>
<comment type="catalytic activity">
    <reaction evidence="7 9">
        <text>UDP-alpha-D-glucose + 2 NAD(+) + H2O = UDP-alpha-D-glucuronate + 2 NADH + 3 H(+)</text>
        <dbReference type="Rhea" id="RHEA:23596"/>
        <dbReference type="ChEBI" id="CHEBI:15377"/>
        <dbReference type="ChEBI" id="CHEBI:15378"/>
        <dbReference type="ChEBI" id="CHEBI:57540"/>
        <dbReference type="ChEBI" id="CHEBI:57945"/>
        <dbReference type="ChEBI" id="CHEBI:58052"/>
        <dbReference type="ChEBI" id="CHEBI:58885"/>
        <dbReference type="EC" id="1.1.1.22"/>
    </reaction>
</comment>
<reference evidence="14 15" key="1">
    <citation type="submission" date="2012-10" db="EMBL/GenBank/DDBJ databases">
        <authorList>
            <person name="Genoscope - CEA"/>
        </authorList>
    </citation>
    <scope>NUCLEOTIDE SEQUENCE [LARGE SCALE GENOMIC DNA]</scope>
    <source>
        <strain evidence="15">AM13 / DSM 14728</strain>
    </source>
</reference>
<dbReference type="GO" id="GO:0051287">
    <property type="term" value="F:NAD binding"/>
    <property type="evidence" value="ECO:0007669"/>
    <property type="project" value="InterPro"/>
</dbReference>
<dbReference type="SUPFAM" id="SSF51735">
    <property type="entry name" value="NAD(P)-binding Rossmann-fold domains"/>
    <property type="match status" value="1"/>
</dbReference>
<dbReference type="KEGG" id="dhy:DESAM_22265"/>
<dbReference type="RefSeq" id="WP_015337132.1">
    <property type="nucleotide sequence ID" value="NC_020055.1"/>
</dbReference>
<dbReference type="Gene3D" id="3.40.50.720">
    <property type="entry name" value="NAD(P)-binding Rossmann-like Domain"/>
    <property type="match status" value="2"/>
</dbReference>
<dbReference type="UniPathway" id="UPA00038">
    <property type="reaction ID" value="UER00491"/>
</dbReference>
<dbReference type="PANTHER" id="PTHR43750:SF3">
    <property type="entry name" value="UDP-GLUCOSE 6-DEHYDROGENASE TUAD"/>
    <property type="match status" value="1"/>
</dbReference>
<dbReference type="SUPFAM" id="SSF48179">
    <property type="entry name" value="6-phosphogluconate dehydrogenase C-terminal domain-like"/>
    <property type="match status" value="1"/>
</dbReference>
<evidence type="ECO:0000256" key="5">
    <source>
        <dbReference type="ARBA" id="ARBA00023002"/>
    </source>
</evidence>
<feature type="binding site" evidence="11">
    <location>
        <begin position="155"/>
        <end position="158"/>
    </location>
    <ligand>
        <name>substrate</name>
    </ligand>
</feature>
<name>L0RE98_9BACT</name>
<feature type="binding site" evidence="11">
    <location>
        <begin position="255"/>
        <end position="259"/>
    </location>
    <ligand>
        <name>substrate</name>
    </ligand>
</feature>
<comment type="pathway">
    <text evidence="1">Nucleotide-sugar biosynthesis; UDP-alpha-D-glucuronate biosynthesis; UDP-alpha-D-glucuronate from UDP-alpha-D-glucose: step 1/1.</text>
</comment>
<evidence type="ECO:0000256" key="8">
    <source>
        <dbReference type="ARBA" id="ARBA00053241"/>
    </source>
</evidence>
<dbReference type="InterPro" id="IPR036220">
    <property type="entry name" value="UDP-Glc/GDP-Man_DH_C_sf"/>
</dbReference>
<feature type="binding site" evidence="12">
    <location>
        <position position="86"/>
    </location>
    <ligand>
        <name>NAD(+)</name>
        <dbReference type="ChEBI" id="CHEBI:57540"/>
    </ligand>
</feature>
<dbReference type="EMBL" id="FO203522">
    <property type="protein sequence ID" value="CCO24532.1"/>
    <property type="molecule type" value="Genomic_DNA"/>
</dbReference>
<feature type="domain" description="UDP-glucose/GDP-mannose dehydrogenase C-terminal" evidence="13">
    <location>
        <begin position="322"/>
        <end position="426"/>
    </location>
</feature>
<dbReference type="InterPro" id="IPR014027">
    <property type="entry name" value="UDP-Glc/GDP-Man_DH_C"/>
</dbReference>
<comment type="function">
    <text evidence="8">Catalyzes the conversion of UDP-glucose into UDP-glucuronate, one of the precursors of teichuronic acid.</text>
</comment>
<sequence length="448" mass="49710">MNICIVGTGYVGLVSAACFAEMGNHVWCVDVNPDVVETLKQGKIHIFEPGLEDMVKRNFEDERLFFTTDLKEGLDKAKFVFITVGTPCNADGSCDLRYVEAVAREIGQFMTEPKIVVDKSTVPVGTADKVRTIIKQELDKRGLDIEFDVASNPEFLKEGDAVSDFMKPDRVVVGTEKESTYKEFETLYAPYARSRDKLIFMGTRSAEMTKYAANCMLATKISFINEMAGICEKVGANVREVRLGIGSDHRIGYYFIYPGVGYGGSCFPKDVKALINTAREVGAKPELIEAVDSVNNRQKKMLSRKILDYFEAQGGVRGKTLAMWGLAFKANTDDMRESSALSIISELTAAGMKIRAFDPVAHVKAEEILRDNDLVEIVHSQYEVLEGANALAVVTDWNQFRNPDFEKVKASMLAPIIFDGRNLYDPAYLGSNGYAYFSVGRRPVGEAK</sequence>
<keyword evidence="5 9" id="KW-0560">Oxidoreductase</keyword>
<dbReference type="GO" id="GO:0006065">
    <property type="term" value="P:UDP-glucuronate biosynthetic process"/>
    <property type="evidence" value="ECO:0007669"/>
    <property type="project" value="UniProtKB-UniPathway"/>
</dbReference>
<feature type="binding site" evidence="12">
    <location>
        <position position="158"/>
    </location>
    <ligand>
        <name>NAD(+)</name>
        <dbReference type="ChEBI" id="CHEBI:57540"/>
    </ligand>
</feature>
<dbReference type="STRING" id="1121451.DESAM_22265"/>
<dbReference type="EC" id="1.1.1.22" evidence="3 9"/>
<evidence type="ECO:0000256" key="3">
    <source>
        <dbReference type="ARBA" id="ARBA00012954"/>
    </source>
</evidence>
<comment type="similarity">
    <text evidence="2 9">Belongs to the UDP-glucose/GDP-mannose dehydrogenase family.</text>
</comment>
<dbReference type="Proteomes" id="UP000010808">
    <property type="component" value="Chromosome"/>
</dbReference>
<dbReference type="InterPro" id="IPR036291">
    <property type="entry name" value="NAD(P)-bd_dom_sf"/>
</dbReference>
<dbReference type="NCBIfam" id="TIGR03026">
    <property type="entry name" value="NDP-sugDHase"/>
    <property type="match status" value="1"/>
</dbReference>
<feature type="binding site" evidence="11">
    <location>
        <position position="329"/>
    </location>
    <ligand>
        <name>substrate</name>
    </ligand>
</feature>